<gene>
    <name evidence="2" type="ORF">PHMEG_00017244</name>
</gene>
<feature type="compositionally biased region" description="Polar residues" evidence="1">
    <location>
        <begin position="1"/>
        <end position="16"/>
    </location>
</feature>
<keyword evidence="3" id="KW-1185">Reference proteome</keyword>
<name>A0A225VXA5_9STRA</name>
<evidence type="ECO:0000313" key="3">
    <source>
        <dbReference type="Proteomes" id="UP000198211"/>
    </source>
</evidence>
<dbReference type="OrthoDB" id="126603at2759"/>
<sequence length="121" mass="13505">MGSTSPTNTSINSRQGRVSLDEAPQVGAEQRLQLVVQPIVKSTVGQRDALAKRLEDFVANGDTFTAIMKKLWNKFSSHISGVATKTDETRSNGRPTELEWECVMQFKWNRHVVPCTKTEQA</sequence>
<accession>A0A225VXA5</accession>
<protein>
    <submittedName>
        <fullName evidence="2">Uncharacterized protein</fullName>
    </submittedName>
</protein>
<reference evidence="3" key="1">
    <citation type="submission" date="2017-03" db="EMBL/GenBank/DDBJ databases">
        <title>Phytopthora megakarya and P. palmivora, two closely related causual agents of cacao black pod achieved similar genome size and gene model numbers by different mechanisms.</title>
        <authorList>
            <person name="Ali S."/>
            <person name="Shao J."/>
            <person name="Larry D.J."/>
            <person name="Kronmiller B."/>
            <person name="Shen D."/>
            <person name="Strem M.D."/>
            <person name="Melnick R.L."/>
            <person name="Guiltinan M.J."/>
            <person name="Tyler B.M."/>
            <person name="Meinhardt L.W."/>
            <person name="Bailey B.A."/>
        </authorList>
    </citation>
    <scope>NUCLEOTIDE SEQUENCE [LARGE SCALE GENOMIC DNA]</scope>
    <source>
        <strain evidence="3">zdho120</strain>
    </source>
</reference>
<dbReference type="Proteomes" id="UP000198211">
    <property type="component" value="Unassembled WGS sequence"/>
</dbReference>
<feature type="region of interest" description="Disordered" evidence="1">
    <location>
        <begin position="1"/>
        <end position="23"/>
    </location>
</feature>
<proteinExistence type="predicted"/>
<organism evidence="2 3">
    <name type="scientific">Phytophthora megakarya</name>
    <dbReference type="NCBI Taxonomy" id="4795"/>
    <lineage>
        <taxon>Eukaryota</taxon>
        <taxon>Sar</taxon>
        <taxon>Stramenopiles</taxon>
        <taxon>Oomycota</taxon>
        <taxon>Peronosporomycetes</taxon>
        <taxon>Peronosporales</taxon>
        <taxon>Peronosporaceae</taxon>
        <taxon>Phytophthora</taxon>
    </lineage>
</organism>
<comment type="caution">
    <text evidence="2">The sequence shown here is derived from an EMBL/GenBank/DDBJ whole genome shotgun (WGS) entry which is preliminary data.</text>
</comment>
<evidence type="ECO:0000313" key="2">
    <source>
        <dbReference type="EMBL" id="OWZ09972.1"/>
    </source>
</evidence>
<evidence type="ECO:0000256" key="1">
    <source>
        <dbReference type="SAM" id="MobiDB-lite"/>
    </source>
</evidence>
<dbReference type="AlphaFoldDB" id="A0A225VXA5"/>
<dbReference type="EMBL" id="NBNE01002602">
    <property type="protein sequence ID" value="OWZ09972.1"/>
    <property type="molecule type" value="Genomic_DNA"/>
</dbReference>